<accession>A0A838CTK4</accession>
<dbReference type="Proteomes" id="UP000571017">
    <property type="component" value="Unassembled WGS sequence"/>
</dbReference>
<dbReference type="EMBL" id="JACEFG010000002">
    <property type="protein sequence ID" value="MBA2175261.1"/>
    <property type="molecule type" value="Genomic_DNA"/>
</dbReference>
<proteinExistence type="predicted"/>
<reference evidence="1 2" key="1">
    <citation type="journal article" date="2004" name="Extremophiles">
        <title>Halobacillus locisalis sp. nov., a halophilic bacterium isolated from a marine solar saltern of the Yellow Sea in Korea.</title>
        <authorList>
            <person name="Yoon J.H."/>
            <person name="Kang K.H."/>
            <person name="Oh T.K."/>
            <person name="Park Y.H."/>
        </authorList>
    </citation>
    <scope>NUCLEOTIDE SEQUENCE [LARGE SCALE GENOMIC DNA]</scope>
    <source>
        <strain evidence="1 2">KCTC 3788</strain>
    </source>
</reference>
<evidence type="ECO:0008006" key="3">
    <source>
        <dbReference type="Google" id="ProtNLM"/>
    </source>
</evidence>
<gene>
    <name evidence="1" type="ORF">H0266_10175</name>
</gene>
<evidence type="ECO:0000313" key="2">
    <source>
        <dbReference type="Proteomes" id="UP000571017"/>
    </source>
</evidence>
<dbReference type="AlphaFoldDB" id="A0A838CTK4"/>
<organism evidence="1 2">
    <name type="scientific">Halobacillus locisalis</name>
    <dbReference type="NCBI Taxonomy" id="220753"/>
    <lineage>
        <taxon>Bacteria</taxon>
        <taxon>Bacillati</taxon>
        <taxon>Bacillota</taxon>
        <taxon>Bacilli</taxon>
        <taxon>Bacillales</taxon>
        <taxon>Bacillaceae</taxon>
        <taxon>Halobacillus</taxon>
    </lineage>
</organism>
<sequence>MYIEKVEEELYHLKRESDVIGNFRLLKSGDGARKIEKLHVSEQVSAGQVLAIFELIQAYAKEENITNLYVESHSDSLDFLLQHQQFVLEDVENRLWKYQVVHV</sequence>
<evidence type="ECO:0000313" key="1">
    <source>
        <dbReference type="EMBL" id="MBA2175261.1"/>
    </source>
</evidence>
<keyword evidence="2" id="KW-1185">Reference proteome</keyword>
<dbReference type="RefSeq" id="WP_181472287.1">
    <property type="nucleotide sequence ID" value="NZ_JACEFG010000002.1"/>
</dbReference>
<comment type="caution">
    <text evidence="1">The sequence shown here is derived from an EMBL/GenBank/DDBJ whole genome shotgun (WGS) entry which is preliminary data.</text>
</comment>
<protein>
    <recommendedName>
        <fullName evidence="3">N-acetyltransferase domain-containing protein</fullName>
    </recommendedName>
</protein>
<name>A0A838CTK4_9BACI</name>